<dbReference type="GO" id="GO:0012505">
    <property type="term" value="C:endomembrane system"/>
    <property type="evidence" value="ECO:0007669"/>
    <property type="project" value="TreeGrafter"/>
</dbReference>
<accession>A0A6S7JDX5</accession>
<dbReference type="PANTHER" id="PTHR46384:SF1">
    <property type="entry name" value="MOTILE SPERM DOMAIN-CONTAINING PROTEIN 2"/>
    <property type="match status" value="1"/>
</dbReference>
<dbReference type="SUPFAM" id="SSF46938">
    <property type="entry name" value="CRAL/TRIO N-terminal domain"/>
    <property type="match status" value="1"/>
</dbReference>
<gene>
    <name evidence="1" type="ORF">PACLA_8A011936</name>
</gene>
<dbReference type="EMBL" id="CACRXK020016923">
    <property type="protein sequence ID" value="CAB4030515.1"/>
    <property type="molecule type" value="Genomic_DNA"/>
</dbReference>
<keyword evidence="2" id="KW-1185">Reference proteome</keyword>
<dbReference type="Gene3D" id="3.40.525.10">
    <property type="entry name" value="CRAL-TRIO lipid binding domain"/>
    <property type="match status" value="1"/>
</dbReference>
<dbReference type="AlphaFoldDB" id="A0A6S7JDX5"/>
<evidence type="ECO:0000313" key="1">
    <source>
        <dbReference type="EMBL" id="CAB4030515.1"/>
    </source>
</evidence>
<dbReference type="Proteomes" id="UP001152795">
    <property type="component" value="Unassembled WGS sequence"/>
</dbReference>
<dbReference type="GO" id="GO:0140284">
    <property type="term" value="C:endoplasmic reticulum-endosome membrane contact site"/>
    <property type="evidence" value="ECO:0007669"/>
    <property type="project" value="TreeGrafter"/>
</dbReference>
<dbReference type="InterPro" id="IPR036273">
    <property type="entry name" value="CRAL/TRIO_N_dom_sf"/>
</dbReference>
<evidence type="ECO:0000313" key="2">
    <source>
        <dbReference type="Proteomes" id="UP001152795"/>
    </source>
</evidence>
<name>A0A6S7JDX5_PARCT</name>
<protein>
    <submittedName>
        <fullName evidence="1">Motile sperm domain-containing 2</fullName>
    </submittedName>
</protein>
<proteinExistence type="predicted"/>
<dbReference type="PANTHER" id="PTHR46384">
    <property type="entry name" value="MOTILE SPERM DOMAIN-CONTAINING PROTEIN 2"/>
    <property type="match status" value="1"/>
</dbReference>
<dbReference type="InterPro" id="IPR053012">
    <property type="entry name" value="ER-organelle_contact"/>
</dbReference>
<dbReference type="InterPro" id="IPR036865">
    <property type="entry name" value="CRAL-TRIO_dom_sf"/>
</dbReference>
<dbReference type="OrthoDB" id="75724at2759"/>
<comment type="caution">
    <text evidence="1">The sequence shown here is derived from an EMBL/GenBank/DDBJ whole genome shotgun (WGS) entry which is preliminary data.</text>
</comment>
<sequence>MASGVESRPYMDKVSELRKKFLDKHYASDKNYYDSRDISRVKSDDLFVQQFLVGRDGNVDKAQKLMMEALKWRKEFGINGIKTLNLCFQA</sequence>
<organism evidence="1 2">
    <name type="scientific">Paramuricea clavata</name>
    <name type="common">Red gorgonian</name>
    <name type="synonym">Violescent sea-whip</name>
    <dbReference type="NCBI Taxonomy" id="317549"/>
    <lineage>
        <taxon>Eukaryota</taxon>
        <taxon>Metazoa</taxon>
        <taxon>Cnidaria</taxon>
        <taxon>Anthozoa</taxon>
        <taxon>Octocorallia</taxon>
        <taxon>Malacalcyonacea</taxon>
        <taxon>Plexauridae</taxon>
        <taxon>Paramuricea</taxon>
    </lineage>
</organism>
<reference evidence="1" key="1">
    <citation type="submission" date="2020-04" db="EMBL/GenBank/DDBJ databases">
        <authorList>
            <person name="Alioto T."/>
            <person name="Alioto T."/>
            <person name="Gomez Garrido J."/>
        </authorList>
    </citation>
    <scope>NUCLEOTIDE SEQUENCE</scope>
    <source>
        <strain evidence="1">A484AB</strain>
    </source>
</reference>